<accession>A0AAE9H7L6</accession>
<dbReference type="RefSeq" id="WP_247966034.1">
    <property type="nucleotide sequence ID" value="NZ_CP095873.1"/>
</dbReference>
<evidence type="ECO:0000313" key="1">
    <source>
        <dbReference type="EMBL" id="UPL21007.1"/>
    </source>
</evidence>
<sequence length="284" mass="31795">MGREEWLLSEAIQQELELAYTALTKVDDKERSGALPDPDDEWANSEYEVLAWHMEKSLRSIAVLAERLGVPSIEREIAALRKRELSETSRPYDGEIHSEVYSLATACFAPLKAMTDAHAVTAHTVLQNIIKNTAQIVQMTGVSPKNEAEVRNAVLNVCRFAFPDAIKEVGIPQLLTSSRADIGVSSLRTVIEFKFVTEKKDMSNALKGVYSDMKTYRSPDWDTFYGVFYMTKPFFNDDDVRREFTRVHADLSWTPFAISGFGGRLTNAEKASEMAAKTPTTAPT</sequence>
<gene>
    <name evidence="1" type="ORF">MXF72_16685</name>
</gene>
<protein>
    <submittedName>
        <fullName evidence="1">Uncharacterized protein</fullName>
    </submittedName>
</protein>
<dbReference type="Proteomes" id="UP000830925">
    <property type="component" value="Chromosome"/>
</dbReference>
<dbReference type="AlphaFoldDB" id="A0AAE9H7L6"/>
<reference evidence="1" key="1">
    <citation type="submission" date="2022-04" db="EMBL/GenBank/DDBJ databases">
        <title>Genomic mining of Alcaligenes faecalis D334 producing ectoin and derivatives.</title>
        <authorList>
            <person name="Doan V.T."/>
            <person name="Quach N.T."/>
            <person name="Vu T.-H.-N."/>
            <person name="Phi Q.-T."/>
        </authorList>
    </citation>
    <scope>NUCLEOTIDE SEQUENCE</scope>
    <source>
        <strain evidence="1">D334</strain>
    </source>
</reference>
<dbReference type="EMBL" id="CP095873">
    <property type="protein sequence ID" value="UPL21007.1"/>
    <property type="molecule type" value="Genomic_DNA"/>
</dbReference>
<evidence type="ECO:0000313" key="2">
    <source>
        <dbReference type="Proteomes" id="UP000830925"/>
    </source>
</evidence>
<dbReference type="Pfam" id="PF18742">
    <property type="entry name" value="DpnII-MboI"/>
    <property type="match status" value="1"/>
</dbReference>
<name>A0AAE9H7L6_ALCFA</name>
<proteinExistence type="predicted"/>
<organism evidence="1 2">
    <name type="scientific">Alcaligenes faecalis</name>
    <dbReference type="NCBI Taxonomy" id="511"/>
    <lineage>
        <taxon>Bacteria</taxon>
        <taxon>Pseudomonadati</taxon>
        <taxon>Pseudomonadota</taxon>
        <taxon>Betaproteobacteria</taxon>
        <taxon>Burkholderiales</taxon>
        <taxon>Alcaligenaceae</taxon>
        <taxon>Alcaligenes</taxon>
    </lineage>
</organism>